<evidence type="ECO:0000256" key="6">
    <source>
        <dbReference type="ARBA" id="ARBA00023136"/>
    </source>
</evidence>
<feature type="transmembrane region" description="Helical" evidence="7">
    <location>
        <begin position="43"/>
        <end position="62"/>
    </location>
</feature>
<keyword evidence="10" id="KW-1185">Reference proteome</keyword>
<dbReference type="SUPFAM" id="SSF103473">
    <property type="entry name" value="MFS general substrate transporter"/>
    <property type="match status" value="1"/>
</dbReference>
<evidence type="ECO:0000256" key="3">
    <source>
        <dbReference type="ARBA" id="ARBA00022448"/>
    </source>
</evidence>
<dbReference type="Proteomes" id="UP001163726">
    <property type="component" value="Plasmid pCadTS8_1"/>
</dbReference>
<dbReference type="PANTHER" id="PTHR48020">
    <property type="entry name" value="PROTON MYO-INOSITOL COTRANSPORTER"/>
    <property type="match status" value="1"/>
</dbReference>
<dbReference type="PROSITE" id="PS00217">
    <property type="entry name" value="SUGAR_TRANSPORT_2"/>
    <property type="match status" value="1"/>
</dbReference>
<dbReference type="InterPro" id="IPR003663">
    <property type="entry name" value="Sugar/inositol_transpt"/>
</dbReference>
<sequence>MSKLLLWSVTVAVAGFLFGFDTAVISGAEQKIQNLWRLSPFEHGTFIVSSALWGTVIGALTGSIPCDRLGRKTTLIIIGVLYALSALGSAFATNEYIFAILRFVGGVGVGMSSIAVPAYISEVAPAKHRGRLVALYQFQIVFGILIAFVSNYFISGFADWDWRLMLGIETLPALVYLLMVFRVPESPRWLILHKNDVQTSRKILLDIGEENIDKVIDEIKQSKTSTSDIVKTKQVLEQVELHNVEHEVKDIIEEKKENSGNRLFKKKYSFPIMLAFLLAFFNQLSGINFILYYAPRVFEMAGLDASASLLSSTGIGLTNLIFTMAGLYLIDMVGRKTLMLIGSIGYILSLGIVAWAFAGGHGGLIVVLAIFAFIASHAIGQGAVIWVFIAEIFPNSVRAKGQALGSGTHWVFAALISLLMPVALSAFSASTIFVFFAGMMVLQLLYVLLLMPETKGKSLEDIAHEYK</sequence>
<feature type="transmembrane region" description="Helical" evidence="7">
    <location>
        <begin position="433"/>
        <end position="451"/>
    </location>
</feature>
<dbReference type="PRINTS" id="PR00171">
    <property type="entry name" value="SUGRTRNSPORT"/>
</dbReference>
<feature type="domain" description="Major facilitator superfamily (MFS) profile" evidence="8">
    <location>
        <begin position="7"/>
        <end position="455"/>
    </location>
</feature>
<evidence type="ECO:0000313" key="10">
    <source>
        <dbReference type="Proteomes" id="UP001163726"/>
    </source>
</evidence>
<evidence type="ECO:0000256" key="4">
    <source>
        <dbReference type="ARBA" id="ARBA00022692"/>
    </source>
</evidence>
<name>A0ABY7AR05_9ALTE</name>
<feature type="transmembrane region" description="Helical" evidence="7">
    <location>
        <begin position="306"/>
        <end position="330"/>
    </location>
</feature>
<geneLocation type="plasmid" evidence="9 10">
    <name>pCadTS8_1</name>
</geneLocation>
<evidence type="ECO:0000256" key="5">
    <source>
        <dbReference type="ARBA" id="ARBA00022989"/>
    </source>
</evidence>
<protein>
    <submittedName>
        <fullName evidence="9">MFS transporter</fullName>
    </submittedName>
</protein>
<dbReference type="InterPro" id="IPR036259">
    <property type="entry name" value="MFS_trans_sf"/>
</dbReference>
<keyword evidence="3" id="KW-0813">Transport</keyword>
<keyword evidence="4 7" id="KW-0812">Transmembrane</keyword>
<dbReference type="Gene3D" id="1.20.1250.20">
    <property type="entry name" value="MFS general substrate transporter like domains"/>
    <property type="match status" value="1"/>
</dbReference>
<accession>A0ABY7AR05</accession>
<dbReference type="PANTHER" id="PTHR48020:SF12">
    <property type="entry name" value="PROTON MYO-INOSITOL COTRANSPORTER"/>
    <property type="match status" value="1"/>
</dbReference>
<feature type="transmembrane region" description="Helical" evidence="7">
    <location>
        <begin position="410"/>
        <end position="427"/>
    </location>
</feature>
<feature type="transmembrane region" description="Helical" evidence="7">
    <location>
        <begin position="74"/>
        <end position="93"/>
    </location>
</feature>
<evidence type="ECO:0000256" key="2">
    <source>
        <dbReference type="ARBA" id="ARBA00010992"/>
    </source>
</evidence>
<feature type="transmembrane region" description="Helical" evidence="7">
    <location>
        <begin position="160"/>
        <end position="181"/>
    </location>
</feature>
<feature type="transmembrane region" description="Helical" evidence="7">
    <location>
        <begin position="364"/>
        <end position="389"/>
    </location>
</feature>
<keyword evidence="9" id="KW-0614">Plasmid</keyword>
<organism evidence="9 10">
    <name type="scientific">Catenovulum adriaticum</name>
    <dbReference type="NCBI Taxonomy" id="2984846"/>
    <lineage>
        <taxon>Bacteria</taxon>
        <taxon>Pseudomonadati</taxon>
        <taxon>Pseudomonadota</taxon>
        <taxon>Gammaproteobacteria</taxon>
        <taxon>Alteromonadales</taxon>
        <taxon>Alteromonadaceae</taxon>
        <taxon>Catenovulum</taxon>
    </lineage>
</organism>
<dbReference type="Pfam" id="PF00083">
    <property type="entry name" value="Sugar_tr"/>
    <property type="match status" value="1"/>
</dbReference>
<feature type="transmembrane region" description="Helical" evidence="7">
    <location>
        <begin position="132"/>
        <end position="154"/>
    </location>
</feature>
<dbReference type="PROSITE" id="PS00216">
    <property type="entry name" value="SUGAR_TRANSPORT_1"/>
    <property type="match status" value="1"/>
</dbReference>
<dbReference type="RefSeq" id="WP_268076691.1">
    <property type="nucleotide sequence ID" value="NZ_CP109966.1"/>
</dbReference>
<evidence type="ECO:0000259" key="8">
    <source>
        <dbReference type="PROSITE" id="PS50850"/>
    </source>
</evidence>
<comment type="similarity">
    <text evidence="2">Belongs to the major facilitator superfamily. Sugar transporter (TC 2.A.1.1) family.</text>
</comment>
<gene>
    <name evidence="9" type="ORF">OLW01_14725</name>
</gene>
<evidence type="ECO:0000256" key="1">
    <source>
        <dbReference type="ARBA" id="ARBA00004141"/>
    </source>
</evidence>
<keyword evidence="6 7" id="KW-0472">Membrane</keyword>
<feature type="transmembrane region" description="Helical" evidence="7">
    <location>
        <begin position="99"/>
        <end position="120"/>
    </location>
</feature>
<proteinExistence type="inferred from homology"/>
<evidence type="ECO:0000256" key="7">
    <source>
        <dbReference type="SAM" id="Phobius"/>
    </source>
</evidence>
<comment type="subcellular location">
    <subcellularLocation>
        <location evidence="1">Membrane</location>
        <topology evidence="1">Multi-pass membrane protein</topology>
    </subcellularLocation>
</comment>
<feature type="transmembrane region" description="Helical" evidence="7">
    <location>
        <begin position="337"/>
        <end position="358"/>
    </location>
</feature>
<dbReference type="PROSITE" id="PS50850">
    <property type="entry name" value="MFS"/>
    <property type="match status" value="1"/>
</dbReference>
<dbReference type="EMBL" id="CP109966">
    <property type="protein sequence ID" value="WAJ71973.1"/>
    <property type="molecule type" value="Genomic_DNA"/>
</dbReference>
<evidence type="ECO:0000313" key="9">
    <source>
        <dbReference type="EMBL" id="WAJ71973.1"/>
    </source>
</evidence>
<dbReference type="InterPro" id="IPR005829">
    <property type="entry name" value="Sugar_transporter_CS"/>
</dbReference>
<feature type="transmembrane region" description="Helical" evidence="7">
    <location>
        <begin position="272"/>
        <end position="294"/>
    </location>
</feature>
<dbReference type="InterPro" id="IPR050814">
    <property type="entry name" value="Myo-inositol_Transporter"/>
</dbReference>
<keyword evidence="5 7" id="KW-1133">Transmembrane helix</keyword>
<reference evidence="9" key="1">
    <citation type="submission" date="2022-10" db="EMBL/GenBank/DDBJ databases">
        <title>Catenovulum adriacola sp. nov. isolated in the Harbour of Susak.</title>
        <authorList>
            <person name="Schoch T."/>
            <person name="Reich S.J."/>
            <person name="Stoeferle S."/>
            <person name="Flaiz M."/>
            <person name="Kazda M."/>
            <person name="Riedel C.U."/>
            <person name="Duerre P."/>
        </authorList>
    </citation>
    <scope>NUCLEOTIDE SEQUENCE</scope>
    <source>
        <strain evidence="9">TS8</strain>
        <plasmid evidence="9">pCadTS8_1</plasmid>
    </source>
</reference>
<dbReference type="InterPro" id="IPR020846">
    <property type="entry name" value="MFS_dom"/>
</dbReference>
<dbReference type="InterPro" id="IPR005828">
    <property type="entry name" value="MFS_sugar_transport-like"/>
</dbReference>